<evidence type="ECO:0000256" key="2">
    <source>
        <dbReference type="SAM" id="SignalP"/>
    </source>
</evidence>
<proteinExistence type="predicted"/>
<evidence type="ECO:0000256" key="1">
    <source>
        <dbReference type="SAM" id="MobiDB-lite"/>
    </source>
</evidence>
<keyword evidence="2" id="KW-0732">Signal</keyword>
<reference evidence="3 4" key="1">
    <citation type="journal article" date="2015" name="Genome Announc.">
        <title>Draft Genome Sequence and Gene Annotation of the Entomopathogenic Fungus Verticillium hemipterigenum.</title>
        <authorList>
            <person name="Horn F."/>
            <person name="Habel A."/>
            <person name="Scharf D.H."/>
            <person name="Dworschak J."/>
            <person name="Brakhage A.A."/>
            <person name="Guthke R."/>
            <person name="Hertweck C."/>
            <person name="Linde J."/>
        </authorList>
    </citation>
    <scope>NUCLEOTIDE SEQUENCE [LARGE SCALE GENOMIC DNA]</scope>
</reference>
<accession>A0A0A1SL28</accession>
<feature type="signal peptide" evidence="2">
    <location>
        <begin position="1"/>
        <end position="18"/>
    </location>
</feature>
<dbReference type="STRING" id="1531966.A0A0A1SL28"/>
<dbReference type="Proteomes" id="UP000039046">
    <property type="component" value="Unassembled WGS sequence"/>
</dbReference>
<dbReference type="AlphaFoldDB" id="A0A0A1SL28"/>
<gene>
    <name evidence="3" type="ORF">VHEMI01148</name>
</gene>
<dbReference type="OrthoDB" id="4932299at2759"/>
<dbReference type="HOGENOM" id="CLU_116389_0_0_1"/>
<name>A0A0A1SL28_9HYPO</name>
<organism evidence="3 4">
    <name type="scientific">[Torrubiella] hemipterigena</name>
    <dbReference type="NCBI Taxonomy" id="1531966"/>
    <lineage>
        <taxon>Eukaryota</taxon>
        <taxon>Fungi</taxon>
        <taxon>Dikarya</taxon>
        <taxon>Ascomycota</taxon>
        <taxon>Pezizomycotina</taxon>
        <taxon>Sordariomycetes</taxon>
        <taxon>Hypocreomycetidae</taxon>
        <taxon>Hypocreales</taxon>
        <taxon>Clavicipitaceae</taxon>
        <taxon>Clavicipitaceae incertae sedis</taxon>
        <taxon>'Torrubiella' clade</taxon>
    </lineage>
</organism>
<keyword evidence="4" id="KW-1185">Reference proteome</keyword>
<evidence type="ECO:0000313" key="3">
    <source>
        <dbReference type="EMBL" id="CEJ80993.1"/>
    </source>
</evidence>
<sequence>MKLYLELALLAGLTFSNALSLNSLINELPKVKPGPALESITIEGEPLSTPPLAPKPTETPTPAPKKLLQDASFWTLANITRRTTTENRVWMGFHIKSEGYDTSFCYLLVHTDADPKTASFANQPCAGSNYTVSWGYEKENDAGILTLISSGSKRNAWFGWNHVNDNEKLHDAGPNATEDMK</sequence>
<feature type="compositionally biased region" description="Pro residues" evidence="1">
    <location>
        <begin position="48"/>
        <end position="63"/>
    </location>
</feature>
<feature type="chain" id="PRO_5001989320" description="AA1-like domain-containing protein" evidence="2">
    <location>
        <begin position="19"/>
        <end position="181"/>
    </location>
</feature>
<dbReference type="EMBL" id="CDHN01000001">
    <property type="protein sequence ID" value="CEJ80993.1"/>
    <property type="molecule type" value="Genomic_DNA"/>
</dbReference>
<evidence type="ECO:0008006" key="5">
    <source>
        <dbReference type="Google" id="ProtNLM"/>
    </source>
</evidence>
<protein>
    <recommendedName>
        <fullName evidence="5">AA1-like domain-containing protein</fullName>
    </recommendedName>
</protein>
<evidence type="ECO:0000313" key="4">
    <source>
        <dbReference type="Proteomes" id="UP000039046"/>
    </source>
</evidence>
<feature type="region of interest" description="Disordered" evidence="1">
    <location>
        <begin position="41"/>
        <end position="64"/>
    </location>
</feature>